<evidence type="ECO:0000313" key="2">
    <source>
        <dbReference type="EMBL" id="KIP62180.1"/>
    </source>
</evidence>
<gene>
    <name evidence="2" type="ORF">ST44_07740</name>
</gene>
<keyword evidence="1" id="KW-0732">Signal</keyword>
<sequence length="370" mass="40539">MNRHYIYILTIMLTATLLAACSLEPADSEPPVAPTQADDRIVVLCQGLWGLDNSTLSYIDGGTVTNGWFKKNNPGMHLGDTGNDILQVNDTLIAISVNWSNIIQYIYPDGRAIAATEDIPNNRRLATDRRGYLYCTSYADNGYVAKIDIRTKQIVDTCHVGYEPEGVAYYDGRLFVANTGGYGGQAGHKYESTVSVVDAATMREIRRIDTGCINLFGDMTCCGQFLCINSAGDSYDVASKTVVMNMADEEFRVFDFPATYSCAYGNRFYLIGSSFSYVTGDYTLTTHTIGLPSLDVADGLASYAAAAPEILKMQAPYGIFISPYSAHLYVTDARGYATNGRLYEFSPTGELIGRYPLEGINPGKLLFLKK</sequence>
<comment type="caution">
    <text evidence="2">The sequence shown here is derived from an EMBL/GenBank/DDBJ whole genome shotgun (WGS) entry which is preliminary data.</text>
</comment>
<dbReference type="Proteomes" id="UP000032046">
    <property type="component" value="Unassembled WGS sequence"/>
</dbReference>
<evidence type="ECO:0008006" key="4">
    <source>
        <dbReference type="Google" id="ProtNLM"/>
    </source>
</evidence>
<dbReference type="STRING" id="1602171.ST44_07740"/>
<evidence type="ECO:0000256" key="1">
    <source>
        <dbReference type="SAM" id="SignalP"/>
    </source>
</evidence>
<dbReference type="InterPro" id="IPR015943">
    <property type="entry name" value="WD40/YVTN_repeat-like_dom_sf"/>
</dbReference>
<dbReference type="SUPFAM" id="SSF50974">
    <property type="entry name" value="Nitrous oxide reductase, N-terminal domain"/>
    <property type="match status" value="1"/>
</dbReference>
<evidence type="ECO:0000313" key="3">
    <source>
        <dbReference type="Proteomes" id="UP000032046"/>
    </source>
</evidence>
<dbReference type="InterPro" id="IPR011045">
    <property type="entry name" value="N2O_reductase_N"/>
</dbReference>
<protein>
    <recommendedName>
        <fullName evidence="4">Lipoprotein</fullName>
    </recommendedName>
</protein>
<feature type="chain" id="PRO_5002213047" description="Lipoprotein" evidence="1">
    <location>
        <begin position="20"/>
        <end position="370"/>
    </location>
</feature>
<dbReference type="AlphaFoldDB" id="A0A0D0IVK6"/>
<dbReference type="RefSeq" id="WP_042519390.1">
    <property type="nucleotide sequence ID" value="NZ_JXQK01000056.1"/>
</dbReference>
<keyword evidence="3" id="KW-1185">Reference proteome</keyword>
<name>A0A0D0IVK6_9BACT</name>
<dbReference type="EMBL" id="JXQK01000056">
    <property type="protein sequence ID" value="KIP62180.1"/>
    <property type="molecule type" value="Genomic_DNA"/>
</dbReference>
<feature type="signal peptide" evidence="1">
    <location>
        <begin position="1"/>
        <end position="19"/>
    </location>
</feature>
<proteinExistence type="predicted"/>
<organism evidence="2 3">
    <name type="scientific">Prevotella pectinovora</name>
    <dbReference type="NCBI Taxonomy" id="1602169"/>
    <lineage>
        <taxon>Bacteria</taxon>
        <taxon>Pseudomonadati</taxon>
        <taxon>Bacteroidota</taxon>
        <taxon>Bacteroidia</taxon>
        <taxon>Bacteroidales</taxon>
        <taxon>Prevotellaceae</taxon>
        <taxon>Prevotella</taxon>
    </lineage>
</organism>
<accession>A0A0D0IVK6</accession>
<dbReference type="Gene3D" id="2.130.10.10">
    <property type="entry name" value="YVTN repeat-like/Quinoprotein amine dehydrogenase"/>
    <property type="match status" value="1"/>
</dbReference>
<dbReference type="PROSITE" id="PS51257">
    <property type="entry name" value="PROKAR_LIPOPROTEIN"/>
    <property type="match status" value="1"/>
</dbReference>
<reference evidence="2 3" key="1">
    <citation type="submission" date="2015-01" db="EMBL/GenBank/DDBJ databases">
        <title>Comparative genomics of non-oral Prevotella species.</title>
        <authorList>
            <person name="Accetto T."/>
            <person name="Nograsek B."/>
            <person name="Avgustin G."/>
        </authorList>
    </citation>
    <scope>NUCLEOTIDE SEQUENCE [LARGE SCALE GENOMIC DNA]</scope>
    <source>
        <strain evidence="2 3">P5-119</strain>
    </source>
</reference>